<evidence type="ECO:0000313" key="2">
    <source>
        <dbReference type="EMBL" id="WDD99893.1"/>
    </source>
</evidence>
<dbReference type="PROSITE" id="PS51257">
    <property type="entry name" value="PROKAR_LIPOPROTEIN"/>
    <property type="match status" value="1"/>
</dbReference>
<keyword evidence="1" id="KW-0732">Signal</keyword>
<dbReference type="SUPFAM" id="SSF49373">
    <property type="entry name" value="Invasin/intimin cell-adhesion fragments"/>
    <property type="match status" value="2"/>
</dbReference>
<feature type="signal peptide" evidence="1">
    <location>
        <begin position="1"/>
        <end position="21"/>
    </location>
</feature>
<evidence type="ECO:0000313" key="3">
    <source>
        <dbReference type="Proteomes" id="UP000032568"/>
    </source>
</evidence>
<dbReference type="InterPro" id="IPR013783">
    <property type="entry name" value="Ig-like_fold"/>
</dbReference>
<dbReference type="Gene3D" id="2.60.40.10">
    <property type="entry name" value="Immunoglobulins"/>
    <property type="match status" value="3"/>
</dbReference>
<dbReference type="EMBL" id="CP059735">
    <property type="protein sequence ID" value="WDD99893.1"/>
    <property type="molecule type" value="Genomic_DNA"/>
</dbReference>
<reference evidence="2 3" key="2">
    <citation type="journal article" date="2022" name="Mar. Drugs">
        <title>Bioassay-Guided Fractionation Leads to the Detection of Cholic Acid Generated by the Rare Thalassomonas sp.</title>
        <authorList>
            <person name="Pheiffer F."/>
            <person name="Schneider Y.K."/>
            <person name="Hansen E.H."/>
            <person name="Andersen J.H."/>
            <person name="Isaksson J."/>
            <person name="Busche T."/>
            <person name="R C."/>
            <person name="Kalinowski J."/>
            <person name="Zyl L.V."/>
            <person name="Trindade M."/>
        </authorList>
    </citation>
    <scope>NUCLEOTIDE SEQUENCE [LARGE SCALE GENOMIC DNA]</scope>
    <source>
        <strain evidence="2 3">A5K-106</strain>
    </source>
</reference>
<feature type="chain" id="PRO_5042021370" evidence="1">
    <location>
        <begin position="22"/>
        <end position="695"/>
    </location>
</feature>
<keyword evidence="3" id="KW-1185">Reference proteome</keyword>
<dbReference type="InterPro" id="IPR008964">
    <property type="entry name" value="Invasin/intimin_cell_adhesion"/>
</dbReference>
<reference evidence="2 3" key="1">
    <citation type="journal article" date="2015" name="Genome Announc.">
        <title>Draft Genome Sequences of Marine Isolates of Thalassomonas viridans and Thalassomonas actiniarum.</title>
        <authorList>
            <person name="Olonade I."/>
            <person name="van Zyl L.J."/>
            <person name="Trindade M."/>
        </authorList>
    </citation>
    <scope>NUCLEOTIDE SEQUENCE [LARGE SCALE GENOMIC DNA]</scope>
    <source>
        <strain evidence="2 3">A5K-106</strain>
    </source>
</reference>
<name>A0AAF0C4F0_9GAMM</name>
<dbReference type="Proteomes" id="UP000032568">
    <property type="component" value="Chromosome"/>
</dbReference>
<gene>
    <name evidence="2" type="ORF">SG35_004300</name>
</gene>
<dbReference type="RefSeq" id="WP_053042901.1">
    <property type="nucleotide sequence ID" value="NZ_CP059735.1"/>
</dbReference>
<sequence length="695" mass="72138">MKKISLALMLSWLVLLTGCNGSSGDNDDSGSGTSTSAPSLSSELLLNGIAVSQFKADEIVQVTSVLLDSDNQPLVRKIINYSAEVGTLAAASALTDDNGIATVSLTGNAVLGAGVLTATYTDTSTGSQNNSLNYEIIAADSVISDGAVRIGYFDDSNTFIEGEIKLTLTDNTVSAGGTLGLTVDLVDENDALIAEPTPVLFTSSCVENAKATIESQVVSSNGRANATFEDVSCAGLTGTDDLLIASITSNGTTNTASQSIHISGEQLGSIAFISAEPGSIALKGSGGVDKQEFSTLTFRVNSDLGNPLAQQEVNFSLNTDVGDISLTPTSGFTNSQGEISTQVNAGTVPTSVRVTAKATMDFEGQATPVQTQSDLLSIVSDLPEQSSFTIAASVLNPEADTTNGVTSNISVWLADNFNNPVPDGTTVTFTAEGGHIPGSCNTSNGSCFVTWVSANDRVDDHRVTILATALGHETFYETNGNNTFDDNDGSAIIDTGVDSGFGSHGSEALGFIDMSEAWRDDNEDGEYNDGEIYYDDDNSDAFSDADSLYNGPRCEGSSCSEQRSIRLRKAMILIMSGSDADYELTDGAGTLFADQSGNGNGLPDINDGSSQSFRFSFTDSAGQAMPMNTSVSVSSSAGEIEGTTSLTMPNTTLPRSLDFVIVNAAGGNAETGVLTITVTTPNNQVTSFVQSFNLL</sequence>
<dbReference type="AlphaFoldDB" id="A0AAF0C4F0"/>
<accession>A0AAF0C4F0</accession>
<organism evidence="2 3">
    <name type="scientific">Thalassomonas actiniarum</name>
    <dbReference type="NCBI Taxonomy" id="485447"/>
    <lineage>
        <taxon>Bacteria</taxon>
        <taxon>Pseudomonadati</taxon>
        <taxon>Pseudomonadota</taxon>
        <taxon>Gammaproteobacteria</taxon>
        <taxon>Alteromonadales</taxon>
        <taxon>Colwelliaceae</taxon>
        <taxon>Thalassomonas</taxon>
    </lineage>
</organism>
<protein>
    <submittedName>
        <fullName evidence="2">Ig-like domain-containing protein</fullName>
    </submittedName>
</protein>
<dbReference type="KEGG" id="tact:SG35_004300"/>
<proteinExistence type="predicted"/>
<evidence type="ECO:0000256" key="1">
    <source>
        <dbReference type="SAM" id="SignalP"/>
    </source>
</evidence>